<sequence length="319" mass="35814">MNIVDIIIFIVLVIYMALGYYYGFIRVALELIGFFFSLAISFALYPPFAAVLSKYFSKMPLSVINLLSFFIIWVVFDAIYLIGAHFFYKKFNRKITDSKINRITGIFASLAKGVILIAVTLTLIAYLPVQGLIKSKVLNSKIASRIVAQTSVYEQDVQKLFGRAIKDSLAYFMVKPKENERIELNFKTTAVTVDASSEDEMLKLVNGERTKRGIKPLSMENSLRFLARAHSRDMLAKGYFAHINPENKDPFDRMETAGINYEYAGENLALAPTVDLAHEGLMNSEGHKANILDPNFGKVGIGCIDAGPYGKMFSQEFTE</sequence>
<evidence type="ECO:0000259" key="6">
    <source>
        <dbReference type="Pfam" id="PF00188"/>
    </source>
</evidence>
<dbReference type="AlphaFoldDB" id="A0A0G0LPC2"/>
<dbReference type="EMBL" id="LBVV01000016">
    <property type="protein sequence ID" value="KKQ93728.1"/>
    <property type="molecule type" value="Genomic_DNA"/>
</dbReference>
<protein>
    <recommendedName>
        <fullName evidence="6">SCP domain-containing protein</fullName>
    </recommendedName>
</protein>
<dbReference type="Proteomes" id="UP000034207">
    <property type="component" value="Unassembled WGS sequence"/>
</dbReference>
<keyword evidence="3 5" id="KW-1133">Transmembrane helix</keyword>
<evidence type="ECO:0000256" key="2">
    <source>
        <dbReference type="ARBA" id="ARBA00022692"/>
    </source>
</evidence>
<keyword evidence="4 5" id="KW-0472">Membrane</keyword>
<keyword evidence="2 5" id="KW-0812">Transmembrane</keyword>
<dbReference type="InterPro" id="IPR035940">
    <property type="entry name" value="CAP_sf"/>
</dbReference>
<organism evidence="7 8">
    <name type="scientific">candidate division CPR2 bacterium GW2011_GWC2_39_10</name>
    <dbReference type="NCBI Taxonomy" id="1618345"/>
    <lineage>
        <taxon>Bacteria</taxon>
        <taxon>Bacteria division CPR2</taxon>
    </lineage>
</organism>
<gene>
    <name evidence="7" type="ORF">UT18_C0016G0024</name>
</gene>
<feature type="transmembrane region" description="Helical" evidence="5">
    <location>
        <begin position="109"/>
        <end position="129"/>
    </location>
</feature>
<evidence type="ECO:0000313" key="7">
    <source>
        <dbReference type="EMBL" id="KKQ93728.1"/>
    </source>
</evidence>
<feature type="transmembrane region" description="Helical" evidence="5">
    <location>
        <begin position="6"/>
        <end position="24"/>
    </location>
</feature>
<feature type="transmembrane region" description="Helical" evidence="5">
    <location>
        <begin position="31"/>
        <end position="52"/>
    </location>
</feature>
<comment type="caution">
    <text evidence="7">The sequence shown here is derived from an EMBL/GenBank/DDBJ whole genome shotgun (WGS) entry which is preliminary data.</text>
</comment>
<dbReference type="Pfam" id="PF02674">
    <property type="entry name" value="Colicin_V"/>
    <property type="match status" value="1"/>
</dbReference>
<evidence type="ECO:0000256" key="3">
    <source>
        <dbReference type="ARBA" id="ARBA00022989"/>
    </source>
</evidence>
<dbReference type="InterPro" id="IPR014044">
    <property type="entry name" value="CAP_dom"/>
</dbReference>
<evidence type="ECO:0000313" key="8">
    <source>
        <dbReference type="Proteomes" id="UP000034207"/>
    </source>
</evidence>
<evidence type="ECO:0000256" key="1">
    <source>
        <dbReference type="ARBA" id="ARBA00004141"/>
    </source>
</evidence>
<evidence type="ECO:0000256" key="4">
    <source>
        <dbReference type="ARBA" id="ARBA00023136"/>
    </source>
</evidence>
<proteinExistence type="predicted"/>
<accession>A0A0G0LPC2</accession>
<dbReference type="InterPro" id="IPR003825">
    <property type="entry name" value="Colicin-V_CvpA"/>
</dbReference>
<dbReference type="Gene3D" id="3.40.33.10">
    <property type="entry name" value="CAP"/>
    <property type="match status" value="1"/>
</dbReference>
<dbReference type="PANTHER" id="PTHR31157">
    <property type="entry name" value="SCP DOMAIN-CONTAINING PROTEIN"/>
    <property type="match status" value="1"/>
</dbReference>
<reference evidence="7 8" key="1">
    <citation type="journal article" date="2015" name="Nature">
        <title>rRNA introns, odd ribosomes, and small enigmatic genomes across a large radiation of phyla.</title>
        <authorList>
            <person name="Brown C.T."/>
            <person name="Hug L.A."/>
            <person name="Thomas B.C."/>
            <person name="Sharon I."/>
            <person name="Castelle C.J."/>
            <person name="Singh A."/>
            <person name="Wilkins M.J."/>
            <person name="Williams K.H."/>
            <person name="Banfield J.F."/>
        </authorList>
    </citation>
    <scope>NUCLEOTIDE SEQUENCE [LARGE SCALE GENOMIC DNA]</scope>
</reference>
<feature type="transmembrane region" description="Helical" evidence="5">
    <location>
        <begin position="64"/>
        <end position="88"/>
    </location>
</feature>
<feature type="domain" description="SCP" evidence="6">
    <location>
        <begin position="202"/>
        <end position="316"/>
    </location>
</feature>
<evidence type="ECO:0000256" key="5">
    <source>
        <dbReference type="SAM" id="Phobius"/>
    </source>
</evidence>
<dbReference type="PANTHER" id="PTHR31157:SF1">
    <property type="entry name" value="SCP DOMAIN-CONTAINING PROTEIN"/>
    <property type="match status" value="1"/>
</dbReference>
<dbReference type="STRING" id="1618345.UT18_C0016G0024"/>
<dbReference type="Pfam" id="PF00188">
    <property type="entry name" value="CAP"/>
    <property type="match status" value="1"/>
</dbReference>
<dbReference type="SUPFAM" id="SSF55797">
    <property type="entry name" value="PR-1-like"/>
    <property type="match status" value="1"/>
</dbReference>
<dbReference type="GO" id="GO:0016020">
    <property type="term" value="C:membrane"/>
    <property type="evidence" value="ECO:0007669"/>
    <property type="project" value="UniProtKB-SubCell"/>
</dbReference>
<dbReference type="CDD" id="cd05379">
    <property type="entry name" value="CAP_bacterial"/>
    <property type="match status" value="1"/>
</dbReference>
<dbReference type="GO" id="GO:0009403">
    <property type="term" value="P:toxin biosynthetic process"/>
    <property type="evidence" value="ECO:0007669"/>
    <property type="project" value="InterPro"/>
</dbReference>
<comment type="subcellular location">
    <subcellularLocation>
        <location evidence="1">Membrane</location>
        <topology evidence="1">Multi-pass membrane protein</topology>
    </subcellularLocation>
</comment>
<name>A0A0G0LPC2_UNCC2</name>